<dbReference type="NCBIfam" id="TIGR01414">
    <property type="entry name" value="autotrans_barl"/>
    <property type="match status" value="1"/>
</dbReference>
<sequence length="181" mass="19138">MQKKLAIGAMLAFACVPAMAESEAGFYTGAGVGKVTLEDDSAGVEVEGSDTGFKVFGGYRFNEYASLEIGYIDAGTPDDTVSGVLVEADASAIQASALWQIPISNRFEGYVRAGFLVWESENSFSFGGTTFSEENDGTDFAYGIGAAVHVTPKFGLRAEFEGAELDGTDMRALSIAGLFRF</sequence>
<dbReference type="InterPro" id="IPR011250">
    <property type="entry name" value="OMP/PagP_B-barrel"/>
</dbReference>
<evidence type="ECO:0000256" key="1">
    <source>
        <dbReference type="ARBA" id="ARBA00022729"/>
    </source>
</evidence>
<proteinExistence type="predicted"/>
<dbReference type="PROSITE" id="PS51257">
    <property type="entry name" value="PROKAR_LIPOPROTEIN"/>
    <property type="match status" value="1"/>
</dbReference>
<evidence type="ECO:0000256" key="2">
    <source>
        <dbReference type="SAM" id="SignalP"/>
    </source>
</evidence>
<dbReference type="Pfam" id="PF13505">
    <property type="entry name" value="OMP_b-brl"/>
    <property type="match status" value="1"/>
</dbReference>
<protein>
    <submittedName>
        <fullName evidence="4">Porin family protein</fullName>
    </submittedName>
</protein>
<dbReference type="EMBL" id="JAEVLS010000002">
    <property type="protein sequence ID" value="MBM0105642.1"/>
    <property type="molecule type" value="Genomic_DNA"/>
</dbReference>
<feature type="signal peptide" evidence="2">
    <location>
        <begin position="1"/>
        <end position="20"/>
    </location>
</feature>
<gene>
    <name evidence="4" type="ORF">JM946_12820</name>
</gene>
<feature type="chain" id="PRO_5045560160" evidence="2">
    <location>
        <begin position="21"/>
        <end position="181"/>
    </location>
</feature>
<evidence type="ECO:0000313" key="4">
    <source>
        <dbReference type="EMBL" id="MBM0105642.1"/>
    </source>
</evidence>
<evidence type="ECO:0000313" key="5">
    <source>
        <dbReference type="Proteomes" id="UP000661077"/>
    </source>
</evidence>
<accession>A0ABS1WXI0</accession>
<name>A0ABS1WXI0_9GAMM</name>
<keyword evidence="1 2" id="KW-0732">Signal</keyword>
<feature type="domain" description="Outer membrane protein beta-barrel" evidence="3">
    <location>
        <begin position="9"/>
        <end position="172"/>
    </location>
</feature>
<reference evidence="4 5" key="1">
    <citation type="journal article" date="2021" name="Int. J. Syst. Evol. Microbiol.">
        <title>Steroidobacter gossypii sp. nov., isolated from soil of cotton cropping field.</title>
        <authorList>
            <person name="Huang R."/>
            <person name="Yang S."/>
            <person name="Zhen C."/>
            <person name="Liu W."/>
        </authorList>
    </citation>
    <scope>NUCLEOTIDE SEQUENCE [LARGE SCALE GENOMIC DNA]</scope>
    <source>
        <strain evidence="4 5">S1-65</strain>
    </source>
</reference>
<dbReference type="InterPro" id="IPR006315">
    <property type="entry name" value="OM_autotransptr_brl_dom"/>
</dbReference>
<keyword evidence="5" id="KW-1185">Reference proteome</keyword>
<evidence type="ECO:0000259" key="3">
    <source>
        <dbReference type="Pfam" id="PF13505"/>
    </source>
</evidence>
<comment type="caution">
    <text evidence="4">The sequence shown here is derived from an EMBL/GenBank/DDBJ whole genome shotgun (WGS) entry which is preliminary data.</text>
</comment>
<organism evidence="4 5">
    <name type="scientific">Steroidobacter gossypii</name>
    <dbReference type="NCBI Taxonomy" id="2805490"/>
    <lineage>
        <taxon>Bacteria</taxon>
        <taxon>Pseudomonadati</taxon>
        <taxon>Pseudomonadota</taxon>
        <taxon>Gammaproteobacteria</taxon>
        <taxon>Steroidobacterales</taxon>
        <taxon>Steroidobacteraceae</taxon>
        <taxon>Steroidobacter</taxon>
    </lineage>
</organism>
<dbReference type="SUPFAM" id="SSF56925">
    <property type="entry name" value="OMPA-like"/>
    <property type="match status" value="1"/>
</dbReference>
<dbReference type="RefSeq" id="WP_203167674.1">
    <property type="nucleotide sequence ID" value="NZ_JAEVLS010000002.1"/>
</dbReference>
<dbReference type="InterPro" id="IPR027385">
    <property type="entry name" value="Beta-barrel_OMP"/>
</dbReference>
<dbReference type="Gene3D" id="2.40.160.20">
    <property type="match status" value="1"/>
</dbReference>
<dbReference type="Proteomes" id="UP000661077">
    <property type="component" value="Unassembled WGS sequence"/>
</dbReference>